<evidence type="ECO:0000259" key="2">
    <source>
        <dbReference type="Pfam" id="PF05569"/>
    </source>
</evidence>
<feature type="transmembrane region" description="Helical" evidence="1">
    <location>
        <begin position="6"/>
        <end position="27"/>
    </location>
</feature>
<feature type="transmembrane region" description="Helical" evidence="1">
    <location>
        <begin position="121"/>
        <end position="142"/>
    </location>
</feature>
<dbReference type="InterPro" id="IPR008756">
    <property type="entry name" value="Peptidase_M56"/>
</dbReference>
<gene>
    <name evidence="3" type="ORF">AABB31_12195</name>
</gene>
<dbReference type="PANTHER" id="PTHR34978">
    <property type="entry name" value="POSSIBLE SENSOR-TRANSDUCER PROTEIN BLAR"/>
    <property type="match status" value="1"/>
</dbReference>
<feature type="domain" description="Peptidase M56" evidence="2">
    <location>
        <begin position="163"/>
        <end position="271"/>
    </location>
</feature>
<dbReference type="CDD" id="cd07341">
    <property type="entry name" value="M56_BlaR1_MecR1_like"/>
    <property type="match status" value="1"/>
</dbReference>
<keyword evidence="1" id="KW-1133">Transmembrane helix</keyword>
<dbReference type="RefSeq" id="WP_342075197.1">
    <property type="nucleotide sequence ID" value="NZ_CP151767.2"/>
</dbReference>
<feature type="transmembrane region" description="Helical" evidence="1">
    <location>
        <begin position="39"/>
        <end position="64"/>
    </location>
</feature>
<keyword evidence="4" id="KW-1185">Reference proteome</keyword>
<keyword evidence="1" id="KW-0812">Transmembrane</keyword>
<accession>A0AAN0NJ54</accession>
<dbReference type="PANTHER" id="PTHR34978:SF3">
    <property type="entry name" value="SLR0241 PROTEIN"/>
    <property type="match status" value="1"/>
</dbReference>
<dbReference type="Proteomes" id="UP001470809">
    <property type="component" value="Chromosome"/>
</dbReference>
<reference evidence="3" key="1">
    <citation type="submission" date="2024-08" db="EMBL/GenBank/DDBJ databases">
        <title>Phylogenomic analyses of a clade within the roseobacter group suggest taxonomic reassignments of species of the genera Aestuariivita, Citreicella, Loktanella, Nautella, Pelagibaca, Ruegeria, Thalassobius, Thiobacimonas and Tropicibacter, and the proposal o.</title>
        <authorList>
            <person name="Jeon C.O."/>
        </authorList>
    </citation>
    <scope>NUCLEOTIDE SEQUENCE</scope>
    <source>
        <strain evidence="3">SS1-5</strain>
    </source>
</reference>
<keyword evidence="1" id="KW-0472">Membrane</keyword>
<dbReference type="InterPro" id="IPR052173">
    <property type="entry name" value="Beta-lactam_resp_regulator"/>
</dbReference>
<name>A0AAN0NJ54_9RHOB</name>
<feature type="transmembrane region" description="Helical" evidence="1">
    <location>
        <begin position="325"/>
        <end position="345"/>
    </location>
</feature>
<protein>
    <submittedName>
        <fullName evidence="3">M56 family metallopeptidase</fullName>
    </submittedName>
</protein>
<dbReference type="AlphaFoldDB" id="A0AAN0NJ54"/>
<organism evidence="3 4">
    <name type="scientific">Yoonia rhodophyticola</name>
    <dbReference type="NCBI Taxonomy" id="3137370"/>
    <lineage>
        <taxon>Bacteria</taxon>
        <taxon>Pseudomonadati</taxon>
        <taxon>Pseudomonadota</taxon>
        <taxon>Alphaproteobacteria</taxon>
        <taxon>Rhodobacterales</taxon>
        <taxon>Paracoccaceae</taxon>
        <taxon>Yoonia</taxon>
    </lineage>
</organism>
<evidence type="ECO:0000256" key="1">
    <source>
        <dbReference type="SAM" id="Phobius"/>
    </source>
</evidence>
<sequence length="374" mass="42647">MIAEKLLNAYIDVNIVLLAAAAMWFCLRKLITRSPWRIAFLTQLQLLYTVIAMVMLAPLIVFGFESFQRNGYLAAPSGLSFSDFLVAQYLHGNIAMAPTKFEHLLTIRSEVVRDFATLSSLFSQIIVAMLAIGGVLVALRNLRNIWQIRQMIHRSYVLRRVGRVDVRFTEETRVPFSTRGFRRFYIVLPTVLLAHADDVRIAVTHEIQHVRQRDLGWEIGMELLRPIFFWNPAFVFCKREVERMRELACDQQILGRRILGVRDYCECLLRVCKTGLGTAGCTQVIAPTVPFVHLDHRAKASQSAPFLKQRILSILDRKAIRGSRYLATGLTVLVAALVVSTTLALRPVNDWSHDRLMLSTIVNLERLNSRTIIN</sequence>
<proteinExistence type="predicted"/>
<dbReference type="Pfam" id="PF05569">
    <property type="entry name" value="Peptidase_M56"/>
    <property type="match status" value="1"/>
</dbReference>
<dbReference type="EMBL" id="CP151767">
    <property type="protein sequence ID" value="WZU65865.1"/>
    <property type="molecule type" value="Genomic_DNA"/>
</dbReference>
<dbReference type="KEGG" id="yrh:AABB31_12195"/>
<evidence type="ECO:0000313" key="3">
    <source>
        <dbReference type="EMBL" id="WZU65865.1"/>
    </source>
</evidence>
<evidence type="ECO:0000313" key="4">
    <source>
        <dbReference type="Proteomes" id="UP001470809"/>
    </source>
</evidence>